<evidence type="ECO:0000256" key="2">
    <source>
        <dbReference type="ARBA" id="ARBA00022692"/>
    </source>
</evidence>
<dbReference type="AlphaFoldDB" id="A0A124C4L4"/>
<gene>
    <name evidence="7" type="ORF">SsS58_05226</name>
</gene>
<feature type="transmembrane region" description="Helical" evidence="5">
    <location>
        <begin position="20"/>
        <end position="40"/>
    </location>
</feature>
<feature type="transmembrane region" description="Helical" evidence="5">
    <location>
        <begin position="60"/>
        <end position="78"/>
    </location>
</feature>
<evidence type="ECO:0000313" key="8">
    <source>
        <dbReference type="Proteomes" id="UP000067448"/>
    </source>
</evidence>
<evidence type="ECO:0000313" key="7">
    <source>
        <dbReference type="EMBL" id="GAQ64821.1"/>
    </source>
</evidence>
<sequence>MSPKTSERVGTHRRRRWGDLLTPGRVLMGLLAALALVFVFQNTQSTEIELLVTEVTMPLWLALLGTGLVGAVCGAFFMRRRR</sequence>
<keyword evidence="1" id="KW-1003">Cell membrane</keyword>
<accession>A0A124C4L4</accession>
<organism evidence="7 8">
    <name type="scientific">Streptomyces scabiei</name>
    <dbReference type="NCBI Taxonomy" id="1930"/>
    <lineage>
        <taxon>Bacteria</taxon>
        <taxon>Bacillati</taxon>
        <taxon>Actinomycetota</taxon>
        <taxon>Actinomycetes</taxon>
        <taxon>Kitasatosporales</taxon>
        <taxon>Streptomycetaceae</taxon>
        <taxon>Streptomyces</taxon>
    </lineage>
</organism>
<feature type="domain" description="Lipopolysaccharide assembly protein A" evidence="6">
    <location>
        <begin position="41"/>
        <end position="78"/>
    </location>
</feature>
<protein>
    <recommendedName>
        <fullName evidence="6">Lipopolysaccharide assembly protein A domain-containing protein</fullName>
    </recommendedName>
</protein>
<evidence type="ECO:0000256" key="5">
    <source>
        <dbReference type="SAM" id="Phobius"/>
    </source>
</evidence>
<name>A0A124C4L4_STRSC</name>
<keyword evidence="2 5" id="KW-0812">Transmembrane</keyword>
<keyword evidence="3 5" id="KW-1133">Transmembrane helix</keyword>
<evidence type="ECO:0000256" key="4">
    <source>
        <dbReference type="ARBA" id="ARBA00023136"/>
    </source>
</evidence>
<dbReference type="Pfam" id="PF06305">
    <property type="entry name" value="LapA_dom"/>
    <property type="match status" value="1"/>
</dbReference>
<dbReference type="RefSeq" id="WP_059082275.1">
    <property type="nucleotide sequence ID" value="NZ_BCMM01000025.1"/>
</dbReference>
<dbReference type="InterPro" id="IPR010445">
    <property type="entry name" value="LapA_dom"/>
</dbReference>
<evidence type="ECO:0000259" key="6">
    <source>
        <dbReference type="Pfam" id="PF06305"/>
    </source>
</evidence>
<reference evidence="7 8" key="2">
    <citation type="journal article" date="2016" name="Genome Announc.">
        <title>Draft Genome Sequences of Streptomyces scabiei S58, Streptomyces turgidiscabies T45, and Streptomyces acidiscabies a10, the Pathogens of Potato Common Scab, Isolated in Japan.</title>
        <authorList>
            <person name="Tomihama T."/>
            <person name="Nishi Y."/>
            <person name="Sakai M."/>
            <person name="Ikenaga M."/>
            <person name="Okubo T."/>
            <person name="Ikeda S."/>
        </authorList>
    </citation>
    <scope>NUCLEOTIDE SEQUENCE [LARGE SCALE GENOMIC DNA]</scope>
    <source>
        <strain evidence="7 8">S58</strain>
    </source>
</reference>
<reference evidence="8" key="3">
    <citation type="submission" date="2016-02" db="EMBL/GenBank/DDBJ databases">
        <title>Draft genome of pathogenic Streptomyces sp. in Japan.</title>
        <authorList>
            <person name="Tomihama T."/>
            <person name="Ikenaga M."/>
            <person name="Sakai M."/>
            <person name="Okubo T."/>
            <person name="Ikeda S."/>
        </authorList>
    </citation>
    <scope>NUCLEOTIDE SEQUENCE [LARGE SCALE GENOMIC DNA]</scope>
    <source>
        <strain evidence="8">S58</strain>
    </source>
</reference>
<evidence type="ECO:0000256" key="3">
    <source>
        <dbReference type="ARBA" id="ARBA00022989"/>
    </source>
</evidence>
<dbReference type="GO" id="GO:0005886">
    <property type="term" value="C:plasma membrane"/>
    <property type="evidence" value="ECO:0007669"/>
    <property type="project" value="InterPro"/>
</dbReference>
<dbReference type="EMBL" id="BCMM01000025">
    <property type="protein sequence ID" value="GAQ64821.1"/>
    <property type="molecule type" value="Genomic_DNA"/>
</dbReference>
<evidence type="ECO:0000256" key="1">
    <source>
        <dbReference type="ARBA" id="ARBA00022475"/>
    </source>
</evidence>
<comment type="caution">
    <text evidence="7">The sequence shown here is derived from an EMBL/GenBank/DDBJ whole genome shotgun (WGS) entry which is preliminary data.</text>
</comment>
<keyword evidence="4 5" id="KW-0472">Membrane</keyword>
<proteinExistence type="predicted"/>
<dbReference type="Proteomes" id="UP000067448">
    <property type="component" value="Unassembled WGS sequence"/>
</dbReference>
<reference evidence="8" key="1">
    <citation type="submission" date="2015-11" db="EMBL/GenBank/DDBJ databases">
        <authorList>
            <consortium name="Cross-ministerial Strategic Innovation Promotion Program (SIP) consortium"/>
            <person name="Tomihama T."/>
            <person name="Ikenaga M."/>
            <person name="Sakai M."/>
            <person name="Okubo T."/>
            <person name="Ikeda S."/>
        </authorList>
    </citation>
    <scope>NUCLEOTIDE SEQUENCE [LARGE SCALE GENOMIC DNA]</scope>
    <source>
        <strain evidence="8">S58</strain>
    </source>
</reference>